<evidence type="ECO:0000313" key="8">
    <source>
        <dbReference type="Proteomes" id="UP000477488"/>
    </source>
</evidence>
<evidence type="ECO:0000256" key="4">
    <source>
        <dbReference type="ARBA" id="ARBA00022989"/>
    </source>
</evidence>
<keyword evidence="5 6" id="KW-0472">Membrane</keyword>
<dbReference type="PANTHER" id="PTHR34478">
    <property type="entry name" value="PROTEIN LEMA"/>
    <property type="match status" value="1"/>
</dbReference>
<comment type="caution">
    <text evidence="7">The sequence shown here is derived from an EMBL/GenBank/DDBJ whole genome shotgun (WGS) entry which is preliminary data.</text>
</comment>
<evidence type="ECO:0000256" key="2">
    <source>
        <dbReference type="ARBA" id="ARBA00008854"/>
    </source>
</evidence>
<evidence type="ECO:0000256" key="6">
    <source>
        <dbReference type="SAM" id="Phobius"/>
    </source>
</evidence>
<organism evidence="7 8">
    <name type="scientific">Desulfovibrio porci</name>
    <dbReference type="NCBI Taxonomy" id="2605782"/>
    <lineage>
        <taxon>Bacteria</taxon>
        <taxon>Pseudomonadati</taxon>
        <taxon>Thermodesulfobacteriota</taxon>
        <taxon>Desulfovibrionia</taxon>
        <taxon>Desulfovibrionales</taxon>
        <taxon>Desulfovibrionaceae</taxon>
        <taxon>Desulfovibrio</taxon>
    </lineage>
</organism>
<dbReference type="RefSeq" id="WP_154511333.1">
    <property type="nucleotide sequence ID" value="NZ_VUMH01000008.1"/>
</dbReference>
<dbReference type="AlphaFoldDB" id="A0A6L5XMF8"/>
<sequence>MITVIIIVGIALTIAISLILLYNGMVNGKNMVDEAWSGISVQLKRRHDLIPSLVSAVKGYMTHEQDTLTKIAELRAQAVSASSSGSLSSIANAENQLMGALRSLFAVSENYPDLRASENFMQLQEQLALLEDEIQLSRRYYNGTARDQNNRVLQFPGNLVARAFGFGKIEYFELADPAEATVPEVKF</sequence>
<dbReference type="Proteomes" id="UP000477488">
    <property type="component" value="Unassembled WGS sequence"/>
</dbReference>
<comment type="similarity">
    <text evidence="2">Belongs to the LemA family.</text>
</comment>
<evidence type="ECO:0000256" key="1">
    <source>
        <dbReference type="ARBA" id="ARBA00004167"/>
    </source>
</evidence>
<reference evidence="7 8" key="1">
    <citation type="submission" date="2019-09" db="EMBL/GenBank/DDBJ databases">
        <title>In-depth cultivation of the pig gut microbiome towards novel bacterial diversity and tailored functional studies.</title>
        <authorList>
            <person name="Wylensek D."/>
            <person name="Hitch T.C.A."/>
            <person name="Clavel T."/>
        </authorList>
    </citation>
    <scope>NUCLEOTIDE SEQUENCE [LARGE SCALE GENOMIC DNA]</scope>
    <source>
        <strain evidence="7 8">PG-178-WT-4</strain>
    </source>
</reference>
<keyword evidence="8" id="KW-1185">Reference proteome</keyword>
<keyword evidence="4 6" id="KW-1133">Transmembrane helix</keyword>
<dbReference type="EMBL" id="VUMH01000008">
    <property type="protein sequence ID" value="MSS28179.1"/>
    <property type="molecule type" value="Genomic_DNA"/>
</dbReference>
<dbReference type="InterPro" id="IPR023353">
    <property type="entry name" value="LemA-like_dom_sf"/>
</dbReference>
<dbReference type="Gene3D" id="1.20.1440.20">
    <property type="entry name" value="LemA-like domain"/>
    <property type="match status" value="1"/>
</dbReference>
<accession>A0A6L5XMF8</accession>
<name>A0A6L5XMF8_9BACT</name>
<proteinExistence type="inferred from homology"/>
<dbReference type="InterPro" id="IPR007156">
    <property type="entry name" value="MamQ_LemA"/>
</dbReference>
<dbReference type="SUPFAM" id="SSF140478">
    <property type="entry name" value="LemA-like"/>
    <property type="match status" value="1"/>
</dbReference>
<feature type="transmembrane region" description="Helical" evidence="6">
    <location>
        <begin position="6"/>
        <end position="22"/>
    </location>
</feature>
<evidence type="ECO:0000256" key="3">
    <source>
        <dbReference type="ARBA" id="ARBA00022692"/>
    </source>
</evidence>
<keyword evidence="3 6" id="KW-0812">Transmembrane</keyword>
<gene>
    <name evidence="7" type="ORF">FYJ44_09060</name>
</gene>
<dbReference type="Pfam" id="PF04011">
    <property type="entry name" value="LemA"/>
    <property type="match status" value="1"/>
</dbReference>
<dbReference type="GO" id="GO:0016020">
    <property type="term" value="C:membrane"/>
    <property type="evidence" value="ECO:0007669"/>
    <property type="project" value="UniProtKB-SubCell"/>
</dbReference>
<dbReference type="PANTHER" id="PTHR34478:SF1">
    <property type="entry name" value="PROTEIN LEMA"/>
    <property type="match status" value="1"/>
</dbReference>
<comment type="subcellular location">
    <subcellularLocation>
        <location evidence="1">Membrane</location>
        <topology evidence="1">Single-pass membrane protein</topology>
    </subcellularLocation>
</comment>
<protein>
    <submittedName>
        <fullName evidence="7">LemA family protein</fullName>
    </submittedName>
</protein>
<evidence type="ECO:0000313" key="7">
    <source>
        <dbReference type="EMBL" id="MSS28179.1"/>
    </source>
</evidence>
<evidence type="ECO:0000256" key="5">
    <source>
        <dbReference type="ARBA" id="ARBA00023136"/>
    </source>
</evidence>